<evidence type="ECO:0000256" key="3">
    <source>
        <dbReference type="SAM" id="MobiDB-lite"/>
    </source>
</evidence>
<keyword evidence="2" id="KW-0694">RNA-binding</keyword>
<dbReference type="PROSITE" id="PS50084">
    <property type="entry name" value="KH_TYPE_1"/>
    <property type="match status" value="5"/>
</dbReference>
<dbReference type="CDD" id="cd22459">
    <property type="entry name" value="KH-I_PEPPER_rpt1_like"/>
    <property type="match status" value="2"/>
</dbReference>
<feature type="domain" description="K Homology" evidence="4">
    <location>
        <begin position="421"/>
        <end position="495"/>
    </location>
</feature>
<protein>
    <submittedName>
        <fullName evidence="5">Polyribonucleotide nucleotidyltransferase</fullName>
    </submittedName>
</protein>
<feature type="region of interest" description="Disordered" evidence="3">
    <location>
        <begin position="557"/>
        <end position="583"/>
    </location>
</feature>
<dbReference type="Gene3D" id="3.30.1370.10">
    <property type="entry name" value="K Homology domain, type 1"/>
    <property type="match status" value="3"/>
</dbReference>
<feature type="domain" description="K Homology" evidence="4">
    <location>
        <begin position="337"/>
        <end position="410"/>
    </location>
</feature>
<dbReference type="GO" id="GO:0003723">
    <property type="term" value="F:RNA binding"/>
    <property type="evidence" value="ECO:0007669"/>
    <property type="project" value="UniProtKB-UniRule"/>
</dbReference>
<name>A0A2P5E6T9_TREOI</name>
<feature type="compositionally biased region" description="Gly residues" evidence="3">
    <location>
        <begin position="42"/>
        <end position="52"/>
    </location>
</feature>
<feature type="region of interest" description="Disordered" evidence="3">
    <location>
        <begin position="282"/>
        <end position="324"/>
    </location>
</feature>
<evidence type="ECO:0000259" key="4">
    <source>
        <dbReference type="SMART" id="SM00322"/>
    </source>
</evidence>
<dbReference type="OrthoDB" id="442947at2759"/>
<dbReference type="InterPro" id="IPR036612">
    <property type="entry name" value="KH_dom_type_1_sf"/>
</dbReference>
<dbReference type="FunCoup" id="A0A2P5E6T9">
    <property type="interactions" value="1825"/>
</dbReference>
<dbReference type="PANTHER" id="PTHR10288">
    <property type="entry name" value="KH DOMAIN CONTAINING RNA BINDING PROTEIN"/>
    <property type="match status" value="1"/>
</dbReference>
<evidence type="ECO:0000313" key="5">
    <source>
        <dbReference type="EMBL" id="PON81245.1"/>
    </source>
</evidence>
<evidence type="ECO:0000256" key="1">
    <source>
        <dbReference type="ARBA" id="ARBA00022737"/>
    </source>
</evidence>
<dbReference type="Gene3D" id="3.30.310.210">
    <property type="match status" value="1"/>
</dbReference>
<dbReference type="Proteomes" id="UP000237000">
    <property type="component" value="Unassembled WGS sequence"/>
</dbReference>
<organism evidence="5 6">
    <name type="scientific">Trema orientale</name>
    <name type="common">Charcoal tree</name>
    <name type="synonym">Celtis orientalis</name>
    <dbReference type="NCBI Taxonomy" id="63057"/>
    <lineage>
        <taxon>Eukaryota</taxon>
        <taxon>Viridiplantae</taxon>
        <taxon>Streptophyta</taxon>
        <taxon>Embryophyta</taxon>
        <taxon>Tracheophyta</taxon>
        <taxon>Spermatophyta</taxon>
        <taxon>Magnoliopsida</taxon>
        <taxon>eudicotyledons</taxon>
        <taxon>Gunneridae</taxon>
        <taxon>Pentapetalae</taxon>
        <taxon>rosids</taxon>
        <taxon>fabids</taxon>
        <taxon>Rosales</taxon>
        <taxon>Cannabaceae</taxon>
        <taxon>Trema</taxon>
    </lineage>
</organism>
<sequence>MERSRSKRNYYYDQDYDSETVGRTRPRYNHHYGNNNHRHRGNGGGGGGGGGRPSKPPQQDQSLSVTTTYRILCHDMKAGGVIGKSGSIIKSIRQHTGAWINVHELMPGDEERIIEISDTRRRDPEGRMPAFSPAQEALFLIHERILESDAAGFGGGGGGGGGEEEDYGGVRGGGNRVATRLVVSRMHVGCLLGKGGKIIEQMRIETKTQIRILPRDNNLPRCVSMSEEIVQVVGDVNAVKKAIAIISSRLRESQHRDRSNFHGRLHSPERFFPPDDDFIPHMSNAGRRSAMDGAGFGSRLTASNNRGNSYGSRSSGFTNEPGSAPMADNMQQPVYGEDLVFRILCPVDKVDSVVGESNGIIDLLQNEIGVDVKVTDPVAGSDERIIIISSEEGPDDELFPAQEALLHIQTRILDLVPDKDNIVTTRLLVPSSDVGCLEGRDGSLSEIRRLTGANIQILPRDELPTYISGSDELIQIVGEIKAARNALVEMTSRLRSYLYREFFQKDSTPPSLSASGSFGSAMGLESTSPGRTPVRDNHTASDPPVATYHNAQSVVTAQASKETGGGGTETTKQNESDRREDVPTSLNRIAVPLVTRSTIEVIIPEPAVPKLITKSKNKLAMISELSGANVTLLEDRPELTQKIIQISGAPEQVERAQSLIQGFILSTQEDGP</sequence>
<gene>
    <name evidence="5" type="ORF">TorRG33x02_229850</name>
</gene>
<dbReference type="CDD" id="cd22460">
    <property type="entry name" value="KH-I_PEPPER_rpt2_like"/>
    <property type="match status" value="2"/>
</dbReference>
<feature type="compositionally biased region" description="Low complexity" evidence="3">
    <location>
        <begin position="303"/>
        <end position="316"/>
    </location>
</feature>
<dbReference type="Pfam" id="PF00013">
    <property type="entry name" value="KH_1"/>
    <property type="match status" value="5"/>
</dbReference>
<reference evidence="6" key="1">
    <citation type="submission" date="2016-06" db="EMBL/GenBank/DDBJ databases">
        <title>Parallel loss of symbiosis genes in relatives of nitrogen-fixing non-legume Parasponia.</title>
        <authorList>
            <person name="Van Velzen R."/>
            <person name="Holmer R."/>
            <person name="Bu F."/>
            <person name="Rutten L."/>
            <person name="Van Zeijl A."/>
            <person name="Liu W."/>
            <person name="Santuari L."/>
            <person name="Cao Q."/>
            <person name="Sharma T."/>
            <person name="Shen D."/>
            <person name="Roswanjaya Y."/>
            <person name="Wardhani T."/>
            <person name="Kalhor M.S."/>
            <person name="Jansen J."/>
            <person name="Van den Hoogen J."/>
            <person name="Gungor B."/>
            <person name="Hartog M."/>
            <person name="Hontelez J."/>
            <person name="Verver J."/>
            <person name="Yang W.-C."/>
            <person name="Schijlen E."/>
            <person name="Repin R."/>
            <person name="Schilthuizen M."/>
            <person name="Schranz E."/>
            <person name="Heidstra R."/>
            <person name="Miyata K."/>
            <person name="Fedorova E."/>
            <person name="Kohlen W."/>
            <person name="Bisseling T."/>
            <person name="Smit S."/>
            <person name="Geurts R."/>
        </authorList>
    </citation>
    <scope>NUCLEOTIDE SEQUENCE [LARGE SCALE GENOMIC DNA]</scope>
    <source>
        <strain evidence="6">cv. RG33-2</strain>
    </source>
</reference>
<feature type="compositionally biased region" description="Basic residues" evidence="3">
    <location>
        <begin position="24"/>
        <end position="41"/>
    </location>
</feature>
<keyword evidence="6" id="KW-1185">Reference proteome</keyword>
<keyword evidence="5" id="KW-0808">Transferase</keyword>
<accession>A0A2P5E6T9</accession>
<dbReference type="STRING" id="63057.A0A2P5E6T9"/>
<feature type="compositionally biased region" description="Basic and acidic residues" evidence="3">
    <location>
        <begin position="572"/>
        <end position="582"/>
    </location>
</feature>
<comment type="caution">
    <text evidence="5">The sequence shown here is derived from an EMBL/GenBank/DDBJ whole genome shotgun (WGS) entry which is preliminary data.</text>
</comment>
<dbReference type="SMART" id="SM00322">
    <property type="entry name" value="KH"/>
    <property type="match status" value="5"/>
</dbReference>
<feature type="domain" description="K Homology" evidence="4">
    <location>
        <begin position="65"/>
        <end position="146"/>
    </location>
</feature>
<dbReference type="EMBL" id="JXTC01000221">
    <property type="protein sequence ID" value="PON81245.1"/>
    <property type="molecule type" value="Genomic_DNA"/>
</dbReference>
<feature type="region of interest" description="Disordered" evidence="3">
    <location>
        <begin position="1"/>
        <end position="64"/>
    </location>
</feature>
<dbReference type="InterPro" id="IPR004088">
    <property type="entry name" value="KH_dom_type_1"/>
</dbReference>
<dbReference type="InParanoid" id="A0A2P5E6T9"/>
<dbReference type="SUPFAM" id="SSF54791">
    <property type="entry name" value="Eukaryotic type KH-domain (KH-domain type I)"/>
    <property type="match status" value="5"/>
</dbReference>
<dbReference type="InterPro" id="IPR004087">
    <property type="entry name" value="KH_dom"/>
</dbReference>
<keyword evidence="1" id="KW-0677">Repeat</keyword>
<feature type="region of interest" description="Disordered" evidence="3">
    <location>
        <begin position="506"/>
        <end position="545"/>
    </location>
</feature>
<feature type="compositionally biased region" description="Polar residues" evidence="3">
    <location>
        <begin position="506"/>
        <end position="518"/>
    </location>
</feature>
<feature type="domain" description="K Homology" evidence="4">
    <location>
        <begin position="595"/>
        <end position="665"/>
    </location>
</feature>
<feature type="domain" description="K Homology" evidence="4">
    <location>
        <begin position="175"/>
        <end position="251"/>
    </location>
</feature>
<dbReference type="GO" id="GO:0016740">
    <property type="term" value="F:transferase activity"/>
    <property type="evidence" value="ECO:0007669"/>
    <property type="project" value="UniProtKB-KW"/>
</dbReference>
<proteinExistence type="predicted"/>
<evidence type="ECO:0000256" key="2">
    <source>
        <dbReference type="PROSITE-ProRule" id="PRU00117"/>
    </source>
</evidence>
<evidence type="ECO:0000313" key="6">
    <source>
        <dbReference type="Proteomes" id="UP000237000"/>
    </source>
</evidence>
<dbReference type="AlphaFoldDB" id="A0A2P5E6T9"/>